<reference evidence="8 9" key="1">
    <citation type="submission" date="2023-07" db="EMBL/GenBank/DDBJ databases">
        <title>Sequencing the genomes of 1000 actinobacteria strains.</title>
        <authorList>
            <person name="Klenk H.-P."/>
        </authorList>
    </citation>
    <scope>NUCLEOTIDE SEQUENCE [LARGE SCALE GENOMIC DNA]</scope>
    <source>
        <strain evidence="8 9">DSM 102162</strain>
    </source>
</reference>
<dbReference type="PANTHER" id="PTHR43525">
    <property type="entry name" value="PROTEIN MALY"/>
    <property type="match status" value="1"/>
</dbReference>
<protein>
    <recommendedName>
        <fullName evidence="2">cysteine-S-conjugate beta-lyase</fullName>
        <ecNumber evidence="2">4.4.1.13</ecNumber>
    </recommendedName>
</protein>
<keyword evidence="9" id="KW-1185">Reference proteome</keyword>
<dbReference type="Pfam" id="PF00155">
    <property type="entry name" value="Aminotran_1_2"/>
    <property type="match status" value="1"/>
</dbReference>
<evidence type="ECO:0000256" key="5">
    <source>
        <dbReference type="ARBA" id="ARBA00037974"/>
    </source>
</evidence>
<evidence type="ECO:0000313" key="9">
    <source>
        <dbReference type="Proteomes" id="UP001235966"/>
    </source>
</evidence>
<evidence type="ECO:0000313" key="8">
    <source>
        <dbReference type="EMBL" id="MDP9801606.1"/>
    </source>
</evidence>
<dbReference type="PANTHER" id="PTHR43525:SF2">
    <property type="entry name" value="CYSTATHIONINE BETA-LYASE-RELATED"/>
    <property type="match status" value="1"/>
</dbReference>
<accession>A0ABT9NEJ9</accession>
<comment type="caution">
    <text evidence="8">The sequence shown here is derived from an EMBL/GenBank/DDBJ whole genome shotgun (WGS) entry which is preliminary data.</text>
</comment>
<dbReference type="EMBL" id="JAUSQW010000001">
    <property type="protein sequence ID" value="MDP9801606.1"/>
    <property type="molecule type" value="Genomic_DNA"/>
</dbReference>
<sequence>MGFDSTLDDLRSSGSPKWSDPKRPLQLWRAEMDFGTAPQIQQAVKEIIDGPGVGYLDPEQLDALREATAGFVARFGLDISPSQVSLAPDVVTIGKLLVTRLARPHERILMLTPGYKGFRHVIPLTGREVVEVPFADVDGRTTFDLAAIERELDAGVAVLILVNPANPTGRVYTREELTALDAVLSRYPATRVIADEIHAPFVMDGEHIPYATISSNAARQSITTTSASKGWNLAGYKAAQVIFTNPADLDTLAPVFAEDELALSTLGVVAQTVAYNECWHWQREALATIRANRDELSRRVATWPGVKLTPMEATYIAWLDFSGAYDAGRIPADVGAATHLEKFGVALTPGEEQGPGLERFARMMIAEPPAVFAEALERIESALGLK</sequence>
<keyword evidence="4 8" id="KW-0456">Lyase</keyword>
<evidence type="ECO:0000259" key="7">
    <source>
        <dbReference type="Pfam" id="PF00155"/>
    </source>
</evidence>
<keyword evidence="3" id="KW-0663">Pyridoxal phosphate</keyword>
<evidence type="ECO:0000256" key="4">
    <source>
        <dbReference type="ARBA" id="ARBA00023239"/>
    </source>
</evidence>
<dbReference type="InterPro" id="IPR015422">
    <property type="entry name" value="PyrdxlP-dep_Trfase_small"/>
</dbReference>
<feature type="region of interest" description="Disordered" evidence="6">
    <location>
        <begin position="1"/>
        <end position="22"/>
    </location>
</feature>
<dbReference type="InterPro" id="IPR015424">
    <property type="entry name" value="PyrdxlP-dep_Trfase"/>
</dbReference>
<feature type="domain" description="Aminotransferase class I/classII large" evidence="7">
    <location>
        <begin position="31"/>
        <end position="379"/>
    </location>
</feature>
<comment type="cofactor">
    <cofactor evidence="1">
        <name>pyridoxal 5'-phosphate</name>
        <dbReference type="ChEBI" id="CHEBI:597326"/>
    </cofactor>
</comment>
<evidence type="ECO:0000256" key="2">
    <source>
        <dbReference type="ARBA" id="ARBA00012224"/>
    </source>
</evidence>
<dbReference type="EC" id="4.4.1.13" evidence="2"/>
<dbReference type="Proteomes" id="UP001235966">
    <property type="component" value="Unassembled WGS sequence"/>
</dbReference>
<dbReference type="InterPro" id="IPR015421">
    <property type="entry name" value="PyrdxlP-dep_Trfase_major"/>
</dbReference>
<evidence type="ECO:0000256" key="1">
    <source>
        <dbReference type="ARBA" id="ARBA00001933"/>
    </source>
</evidence>
<gene>
    <name evidence="8" type="ORF">J2S49_001682</name>
</gene>
<comment type="similarity">
    <text evidence="5">Belongs to the class-II pyridoxal-phosphate-dependent aminotransferase family. MalY/PatB cystathionine beta-lyase subfamily.</text>
</comment>
<dbReference type="InterPro" id="IPR004839">
    <property type="entry name" value="Aminotransferase_I/II_large"/>
</dbReference>
<organism evidence="8 9">
    <name type="scientific">Arcanobacterium wilhelmae</name>
    <dbReference type="NCBI Taxonomy" id="1803177"/>
    <lineage>
        <taxon>Bacteria</taxon>
        <taxon>Bacillati</taxon>
        <taxon>Actinomycetota</taxon>
        <taxon>Actinomycetes</taxon>
        <taxon>Actinomycetales</taxon>
        <taxon>Actinomycetaceae</taxon>
        <taxon>Arcanobacterium</taxon>
    </lineage>
</organism>
<dbReference type="GO" id="GO:0047804">
    <property type="term" value="F:cysteine-S-conjugate beta-lyase activity"/>
    <property type="evidence" value="ECO:0007669"/>
    <property type="project" value="UniProtKB-EC"/>
</dbReference>
<evidence type="ECO:0000256" key="3">
    <source>
        <dbReference type="ARBA" id="ARBA00022898"/>
    </source>
</evidence>
<dbReference type="InterPro" id="IPR051798">
    <property type="entry name" value="Class-II_PLP-Dep_Aminotrans"/>
</dbReference>
<evidence type="ECO:0000256" key="6">
    <source>
        <dbReference type="SAM" id="MobiDB-lite"/>
    </source>
</evidence>
<dbReference type="RefSeq" id="WP_307014816.1">
    <property type="nucleotide sequence ID" value="NZ_JAUSQW010000001.1"/>
</dbReference>
<proteinExistence type="inferred from homology"/>
<dbReference type="Gene3D" id="3.90.1150.10">
    <property type="entry name" value="Aspartate Aminotransferase, domain 1"/>
    <property type="match status" value="1"/>
</dbReference>
<dbReference type="CDD" id="cd00609">
    <property type="entry name" value="AAT_like"/>
    <property type="match status" value="1"/>
</dbReference>
<name>A0ABT9NEJ9_9ACTO</name>
<dbReference type="SUPFAM" id="SSF53383">
    <property type="entry name" value="PLP-dependent transferases"/>
    <property type="match status" value="1"/>
</dbReference>
<dbReference type="Gene3D" id="3.40.640.10">
    <property type="entry name" value="Type I PLP-dependent aspartate aminotransferase-like (Major domain)"/>
    <property type="match status" value="1"/>
</dbReference>